<dbReference type="EMBL" id="AP023396">
    <property type="protein sequence ID" value="BCK54997.1"/>
    <property type="molecule type" value="Genomic_DNA"/>
</dbReference>
<dbReference type="Proteomes" id="UP000516173">
    <property type="component" value="Chromosome"/>
</dbReference>
<organism evidence="1 2">
    <name type="scientific">Nocardia wallacei</name>
    <dbReference type="NCBI Taxonomy" id="480035"/>
    <lineage>
        <taxon>Bacteria</taxon>
        <taxon>Bacillati</taxon>
        <taxon>Actinomycetota</taxon>
        <taxon>Actinomycetes</taxon>
        <taxon>Mycobacteriales</taxon>
        <taxon>Nocardiaceae</taxon>
        <taxon>Nocardia</taxon>
    </lineage>
</organism>
<dbReference type="AlphaFoldDB" id="A0A7G1KID7"/>
<evidence type="ECO:0008006" key="3">
    <source>
        <dbReference type="Google" id="ProtNLM"/>
    </source>
</evidence>
<sequence>MSRNELAESVNAWIFRERGRIVELSGNYIGKLERGLFRWPGDDCRAGLRAVLGTATDAELGFRRPDRGPGAVTTMVANEPSTPVSAGAREEVDDVLRRTFLANASLAGVGTAVSLEMARHGLNQAMAEGAAADIADWYEIVREYGEIHVTDTSSRLHELLLTDVLILQLALGQTANPARRRRFYEIGALLSHYMAQAVGDLGQRREAMRWWRTARLAADASGDLRTMLYIRGRAAIREIYDGRSPTSILESIGEADELMATGPVAGLPSLLAARAQSYALLGRAEEAESDLRTLRDVFAELPSDMTACHGWHCWAYPEERVRFTESFVYSHLGNVAAAEAAQQAALCLYPPNIVRGPTQIELQRALCHVRDGDCAEGARHAINTVNRLPAEYRTRFVMGLSEQVYEAIPSEERGSAAVADLRELIRSDAIAQQRRVIRS</sequence>
<protein>
    <recommendedName>
        <fullName evidence="3">XRE family transcriptional regulator</fullName>
    </recommendedName>
</protein>
<proteinExistence type="predicted"/>
<name>A0A7G1KID7_9NOCA</name>
<keyword evidence="2" id="KW-1185">Reference proteome</keyword>
<accession>A0A7G1KID7</accession>
<gene>
    <name evidence="1" type="ORF">NWFMUON74_27690</name>
</gene>
<dbReference type="KEGG" id="nwl:NWFMUON74_27690"/>
<evidence type="ECO:0000313" key="1">
    <source>
        <dbReference type="EMBL" id="BCK54997.1"/>
    </source>
</evidence>
<evidence type="ECO:0000313" key="2">
    <source>
        <dbReference type="Proteomes" id="UP000516173"/>
    </source>
</evidence>
<reference evidence="1 2" key="1">
    <citation type="submission" date="2020-08" db="EMBL/GenBank/DDBJ databases">
        <title>Genome Sequencing of Nocardia wallacei strain FMUON74 and assembly.</title>
        <authorList>
            <person name="Toyokawa M."/>
            <person name="Uesaka K."/>
        </authorList>
    </citation>
    <scope>NUCLEOTIDE SEQUENCE [LARGE SCALE GENOMIC DNA]</scope>
    <source>
        <strain evidence="1 2">FMUON74</strain>
    </source>
</reference>